<comment type="caution">
    <text evidence="1">The sequence shown here is derived from an EMBL/GenBank/DDBJ whole genome shotgun (WGS) entry which is preliminary data.</text>
</comment>
<evidence type="ECO:0000313" key="2">
    <source>
        <dbReference type="Proteomes" id="UP000821845"/>
    </source>
</evidence>
<protein>
    <submittedName>
        <fullName evidence="1">Uncharacterized protein</fullName>
    </submittedName>
</protein>
<organism evidence="1 2">
    <name type="scientific">Hyalomma asiaticum</name>
    <name type="common">Tick</name>
    <dbReference type="NCBI Taxonomy" id="266040"/>
    <lineage>
        <taxon>Eukaryota</taxon>
        <taxon>Metazoa</taxon>
        <taxon>Ecdysozoa</taxon>
        <taxon>Arthropoda</taxon>
        <taxon>Chelicerata</taxon>
        <taxon>Arachnida</taxon>
        <taxon>Acari</taxon>
        <taxon>Parasitiformes</taxon>
        <taxon>Ixodida</taxon>
        <taxon>Ixodoidea</taxon>
        <taxon>Ixodidae</taxon>
        <taxon>Hyalomminae</taxon>
        <taxon>Hyalomma</taxon>
    </lineage>
</organism>
<sequence>MPLVNWSEATPEDLAGFTADFLREELVRRDLDTAGSKEEVINRLIADIAQSRLTTSHLPPPDSAAPSQRPNTTSPPTFDAAQSTELLTGLLQQLLHVSQRAAAPVRVTTLPDLSASLPTYSGDGSISASHWIEELERTRNLASTLSETLDGSLVQCALVNATIAGIGQVDAFPDSGSKVTLVSRHLVSSLPLLPWTRPPLVVVGGTTVAPAGAICLKISVGPITGLVEAAALDNNAVPLILGEDWFSASHAQLVFQPPMPTEIRHSTTGTSVRCHMNDCCPGCRMLL</sequence>
<dbReference type="Proteomes" id="UP000821845">
    <property type="component" value="Chromosome 2"/>
</dbReference>
<proteinExistence type="predicted"/>
<name>A0ACB7SXG8_HYAAI</name>
<dbReference type="EMBL" id="CM023482">
    <property type="protein sequence ID" value="KAH6938449.1"/>
    <property type="molecule type" value="Genomic_DNA"/>
</dbReference>
<keyword evidence="2" id="KW-1185">Reference proteome</keyword>
<evidence type="ECO:0000313" key="1">
    <source>
        <dbReference type="EMBL" id="KAH6938449.1"/>
    </source>
</evidence>
<gene>
    <name evidence="1" type="ORF">HPB50_009383</name>
</gene>
<accession>A0ACB7SXG8</accession>
<reference evidence="1" key="1">
    <citation type="submission" date="2020-05" db="EMBL/GenBank/DDBJ databases">
        <title>Large-scale comparative analyses of tick genomes elucidate their genetic diversity and vector capacities.</title>
        <authorList>
            <person name="Jia N."/>
            <person name="Wang J."/>
            <person name="Shi W."/>
            <person name="Du L."/>
            <person name="Sun Y."/>
            <person name="Zhan W."/>
            <person name="Jiang J."/>
            <person name="Wang Q."/>
            <person name="Zhang B."/>
            <person name="Ji P."/>
            <person name="Sakyi L.B."/>
            <person name="Cui X."/>
            <person name="Yuan T."/>
            <person name="Jiang B."/>
            <person name="Yang W."/>
            <person name="Lam T.T.-Y."/>
            <person name="Chang Q."/>
            <person name="Ding S."/>
            <person name="Wang X."/>
            <person name="Zhu J."/>
            <person name="Ruan X."/>
            <person name="Zhao L."/>
            <person name="Wei J."/>
            <person name="Que T."/>
            <person name="Du C."/>
            <person name="Cheng J."/>
            <person name="Dai P."/>
            <person name="Han X."/>
            <person name="Huang E."/>
            <person name="Gao Y."/>
            <person name="Liu J."/>
            <person name="Shao H."/>
            <person name="Ye R."/>
            <person name="Li L."/>
            <person name="Wei W."/>
            <person name="Wang X."/>
            <person name="Wang C."/>
            <person name="Yang T."/>
            <person name="Huo Q."/>
            <person name="Li W."/>
            <person name="Guo W."/>
            <person name="Chen H."/>
            <person name="Zhou L."/>
            <person name="Ni X."/>
            <person name="Tian J."/>
            <person name="Zhou Y."/>
            <person name="Sheng Y."/>
            <person name="Liu T."/>
            <person name="Pan Y."/>
            <person name="Xia L."/>
            <person name="Li J."/>
            <person name="Zhao F."/>
            <person name="Cao W."/>
        </authorList>
    </citation>
    <scope>NUCLEOTIDE SEQUENCE</scope>
    <source>
        <strain evidence="1">Hyas-2018</strain>
    </source>
</reference>